<evidence type="ECO:0000313" key="7">
    <source>
        <dbReference type="EMBL" id="ABA04003.1"/>
    </source>
</evidence>
<dbReference type="Proteomes" id="UP000002531">
    <property type="component" value="Chromosome"/>
</dbReference>
<dbReference type="EMBL" id="CP000115">
    <property type="protein sequence ID" value="ABA04003.1"/>
    <property type="molecule type" value="Genomic_DNA"/>
</dbReference>
<dbReference type="PANTHER" id="PTHR30461">
    <property type="entry name" value="DNA-INVERTASE FROM LAMBDOID PROPHAGE"/>
    <property type="match status" value="1"/>
</dbReference>
<keyword evidence="2" id="KW-0238">DNA-binding</keyword>
<dbReference type="GO" id="GO:0015074">
    <property type="term" value="P:DNA integration"/>
    <property type="evidence" value="ECO:0007669"/>
    <property type="project" value="UniProtKB-KW"/>
</dbReference>
<name>Q3SUN8_NITWN</name>
<evidence type="ECO:0000259" key="6">
    <source>
        <dbReference type="PROSITE" id="PS51736"/>
    </source>
</evidence>
<dbReference type="InterPro" id="IPR006118">
    <property type="entry name" value="Recombinase_CS"/>
</dbReference>
<reference evidence="7 8" key="1">
    <citation type="journal article" date="2006" name="Appl. Environ. Microbiol.">
        <title>Genome sequence of the chemolithoautotrophic nitrite-oxidizing bacterium Nitrobacter winogradskyi Nb-255.</title>
        <authorList>
            <person name="Starkenburg S.R."/>
            <person name="Chain P.S."/>
            <person name="Sayavedra-Soto L.A."/>
            <person name="Hauser L."/>
            <person name="Land M.L."/>
            <person name="Larimer F.W."/>
            <person name="Malfatti S.A."/>
            <person name="Klotz M.G."/>
            <person name="Bottomley P.J."/>
            <person name="Arp D.J."/>
            <person name="Hickey W.J."/>
        </authorList>
    </citation>
    <scope>NUCLEOTIDE SEQUENCE [LARGE SCALE GENOMIC DNA]</scope>
    <source>
        <strain evidence="8">ATCC 25391 / DSM 10237 / CIP 104748 / NCIMB 11846 / Nb-255</strain>
    </source>
</reference>
<dbReference type="Pfam" id="PF13408">
    <property type="entry name" value="Zn_ribbon_recom"/>
    <property type="match status" value="1"/>
</dbReference>
<dbReference type="SMART" id="SM00857">
    <property type="entry name" value="Resolvase"/>
    <property type="match status" value="1"/>
</dbReference>
<protein>
    <submittedName>
        <fullName evidence="7">Resolvase</fullName>
    </submittedName>
</protein>
<feature type="active site" description="O-(5'-phospho-DNA)-serine intermediate" evidence="4 5">
    <location>
        <position position="16"/>
    </location>
</feature>
<organism evidence="7 8">
    <name type="scientific">Nitrobacter winogradskyi (strain ATCC 25391 / DSM 10237 / CIP 104748 / NCIMB 11846 / Nb-255)</name>
    <dbReference type="NCBI Taxonomy" id="323098"/>
    <lineage>
        <taxon>Bacteria</taxon>
        <taxon>Pseudomonadati</taxon>
        <taxon>Pseudomonadota</taxon>
        <taxon>Alphaproteobacteria</taxon>
        <taxon>Hyphomicrobiales</taxon>
        <taxon>Nitrobacteraceae</taxon>
        <taxon>Nitrobacter</taxon>
    </lineage>
</organism>
<dbReference type="InterPro" id="IPR011109">
    <property type="entry name" value="DNA_bind_recombinase_dom"/>
</dbReference>
<dbReference type="GO" id="GO:0003677">
    <property type="term" value="F:DNA binding"/>
    <property type="evidence" value="ECO:0007669"/>
    <property type="project" value="UniProtKB-KW"/>
</dbReference>
<keyword evidence="1" id="KW-0229">DNA integration</keyword>
<dbReference type="InterPro" id="IPR038109">
    <property type="entry name" value="DNA_bind_recomb_sf"/>
</dbReference>
<dbReference type="CDD" id="cd00338">
    <property type="entry name" value="Ser_Recombinase"/>
    <property type="match status" value="1"/>
</dbReference>
<dbReference type="SUPFAM" id="SSF53041">
    <property type="entry name" value="Resolvase-like"/>
    <property type="match status" value="1"/>
</dbReference>
<evidence type="ECO:0000256" key="2">
    <source>
        <dbReference type="ARBA" id="ARBA00023125"/>
    </source>
</evidence>
<sequence>MKATTSQKAVIYCRVSSKKQVREGDGLRSQETRCREYAAYKGYEIVGVFCDSVTGSKKKRLGLSAVVKHLKAHRKDGCVVIIDHIDRFARDVRWHWDLRDLLREAGGKLESPSIEFGEDADSILRENLLASVSQHQRQKNAEQTRNRMRARAMNGYWVFQAPMGYRYERVAGHGKMLVPQEPLASIIGEALEGYASGRFEGLTEVKRFLESQPAFPRNSNDEVHIERISEIFSRPVYAGHITIEDWGLRLVPGKHKQLVSLATWQAVQDRRSGTAKAPARADISEDFPLRGFVSCGCCGKPLTACWSKGRSARYPYYLCDTRGCPESRKSIRRDAIEGEFETLLTSLKPTEGLFNVAFAMFRDLWEAKLASQHSQGGTLKKEIALIERKVDALLDRIVDADSDSIVRAYEKRIRDLETQKALMRDRIANCGRPLTSFSEAYRTAFDFLANPCKLWHSEKIEDRRAVLKLAFAERLIYVRGEGYRTAQFSMPFKLIGGAEMNEKEMVPLAGIEPALLAELDFESSASTSSATGAFASHIRMRP</sequence>
<dbReference type="PANTHER" id="PTHR30461:SF23">
    <property type="entry name" value="DNA RECOMBINASE-RELATED"/>
    <property type="match status" value="1"/>
</dbReference>
<dbReference type="GO" id="GO:0000150">
    <property type="term" value="F:DNA strand exchange activity"/>
    <property type="evidence" value="ECO:0007669"/>
    <property type="project" value="InterPro"/>
</dbReference>
<evidence type="ECO:0000256" key="4">
    <source>
        <dbReference type="PIRSR" id="PIRSR606118-50"/>
    </source>
</evidence>
<evidence type="ECO:0000256" key="5">
    <source>
        <dbReference type="PROSITE-ProRule" id="PRU10137"/>
    </source>
</evidence>
<dbReference type="AlphaFoldDB" id="Q3SUN8"/>
<accession>Q3SUN8</accession>
<dbReference type="HOGENOM" id="CLU_010686_17_1_5"/>
<dbReference type="InterPro" id="IPR050639">
    <property type="entry name" value="SSR_resolvase"/>
</dbReference>
<dbReference type="STRING" id="323098.Nwi_0737"/>
<gene>
    <name evidence="7" type="ordered locus">Nwi_0737</name>
</gene>
<evidence type="ECO:0000256" key="3">
    <source>
        <dbReference type="ARBA" id="ARBA00023172"/>
    </source>
</evidence>
<dbReference type="InterPro" id="IPR025827">
    <property type="entry name" value="Zn_ribbon_recom_dom"/>
</dbReference>
<dbReference type="InterPro" id="IPR006119">
    <property type="entry name" value="Resolv_N"/>
</dbReference>
<dbReference type="Gene3D" id="3.40.50.1390">
    <property type="entry name" value="Resolvase, N-terminal catalytic domain"/>
    <property type="match status" value="1"/>
</dbReference>
<dbReference type="Gene3D" id="3.90.1750.20">
    <property type="entry name" value="Putative Large Serine Recombinase, Chain B, Domain 2"/>
    <property type="match status" value="1"/>
</dbReference>
<dbReference type="PROSITE" id="PS00397">
    <property type="entry name" value="RECOMBINASES_1"/>
    <property type="match status" value="1"/>
</dbReference>
<dbReference type="Pfam" id="PF07508">
    <property type="entry name" value="Recombinase"/>
    <property type="match status" value="1"/>
</dbReference>
<feature type="domain" description="Resolvase/invertase-type recombinase catalytic" evidence="6">
    <location>
        <begin position="8"/>
        <end position="163"/>
    </location>
</feature>
<dbReference type="InterPro" id="IPR036162">
    <property type="entry name" value="Resolvase-like_N_sf"/>
</dbReference>
<keyword evidence="8" id="KW-1185">Reference proteome</keyword>
<evidence type="ECO:0000256" key="1">
    <source>
        <dbReference type="ARBA" id="ARBA00022908"/>
    </source>
</evidence>
<keyword evidence="3" id="KW-0233">DNA recombination</keyword>
<dbReference type="Pfam" id="PF00239">
    <property type="entry name" value="Resolvase"/>
    <property type="match status" value="1"/>
</dbReference>
<evidence type="ECO:0000313" key="8">
    <source>
        <dbReference type="Proteomes" id="UP000002531"/>
    </source>
</evidence>
<dbReference type="KEGG" id="nwi:Nwi_0737"/>
<dbReference type="PROSITE" id="PS51736">
    <property type="entry name" value="RECOMBINASES_3"/>
    <property type="match status" value="1"/>
</dbReference>
<proteinExistence type="predicted"/>
<dbReference type="eggNOG" id="COG1961">
    <property type="taxonomic scope" value="Bacteria"/>
</dbReference>